<dbReference type="SUPFAM" id="SSF52440">
    <property type="entry name" value="PreATP-grasp domain"/>
    <property type="match status" value="1"/>
</dbReference>
<dbReference type="FunFam" id="3.30.470.20:FF:000028">
    <property type="entry name" value="Methylcrotonoyl-CoA carboxylase subunit alpha, mitochondrial"/>
    <property type="match status" value="1"/>
</dbReference>
<comment type="catalytic activity">
    <reaction evidence="14 16">
        <text>N(6)-biotinyl-L-lysyl-[protein] + hydrogencarbonate + ATP = N(6)-carboxybiotinyl-L-lysyl-[protein] + ADP + phosphate + H(+)</text>
        <dbReference type="Rhea" id="RHEA:13501"/>
        <dbReference type="Rhea" id="RHEA-COMP:10505"/>
        <dbReference type="Rhea" id="RHEA-COMP:10506"/>
        <dbReference type="ChEBI" id="CHEBI:15378"/>
        <dbReference type="ChEBI" id="CHEBI:17544"/>
        <dbReference type="ChEBI" id="CHEBI:30616"/>
        <dbReference type="ChEBI" id="CHEBI:43474"/>
        <dbReference type="ChEBI" id="CHEBI:83144"/>
        <dbReference type="ChEBI" id="CHEBI:83145"/>
        <dbReference type="ChEBI" id="CHEBI:456216"/>
        <dbReference type="EC" id="6.3.4.14"/>
    </reaction>
</comment>
<dbReference type="RefSeq" id="WP_142088889.1">
    <property type="nucleotide sequence ID" value="NZ_CP035485.1"/>
</dbReference>
<sequence>MFKKILVANRGEIAVRVIRTCMELGIKTVAVYSKADKGALHTQLADESICIGSGPGQDSYLNMERLITVAKETKADAIHPGYGFLSENVEFVRVCADNEITFIGPSVDAMSKMGAKDIALETVKSNGVPTVSGSNGIVPTKDDAEQVAKEIGFPVMVKAVAGGGGKGMRLAQEENELERAFEQARSEAEKSFGNPDVFIEKYIRNPRHVEVQVLADQHGNVVHFGERDCSIQRRHQKLVEEAPSPVVSKELRKKIGESAVGAAKSVHYEGVGTVEFLMDQDGEFYFMEMNTRIQVEHPVTEMITNVDLVKQQIRVAAGEELEYDQEDIEMSGWAIECRVNAEDPVNAFRPTPGTIQSFMVPGGYHVRVDTGVFSGAVIPPYYDSMVAKVIVKGASREEAIMRMKRALQETTIEGVATTIPFQLQLFDDPRFQNSDYDIHFIEEHGEELIKALEEKGGSNWMRNSS</sequence>
<dbReference type="InterPro" id="IPR051602">
    <property type="entry name" value="ACC_Biotin_Carboxylase"/>
</dbReference>
<dbReference type="PROSITE" id="PS50979">
    <property type="entry name" value="BC"/>
    <property type="match status" value="1"/>
</dbReference>
<dbReference type="PROSITE" id="PS50975">
    <property type="entry name" value="ATP_GRASP"/>
    <property type="match status" value="1"/>
</dbReference>
<dbReference type="KEGG" id="sale:EPH95_07905"/>
<comment type="pathway">
    <text evidence="2 16">Lipid metabolism; malonyl-CoA biosynthesis; malonyl-CoA from acetyl-CoA: step 1/1.</text>
</comment>
<keyword evidence="13 16" id="KW-0092">Biotin</keyword>
<comment type="function">
    <text evidence="1 16">This protein is a component of the acetyl coenzyme A carboxylase complex; first, biotin carboxylase catalyzes the carboxylation of the carrier protein and then the transcarboxylase transfers the carboxyl group to form malonyl-CoA.</text>
</comment>
<dbReference type="FunFam" id="3.40.50.20:FF:000010">
    <property type="entry name" value="Propionyl-CoA carboxylase subunit alpha"/>
    <property type="match status" value="1"/>
</dbReference>
<dbReference type="Gene3D" id="3.30.470.20">
    <property type="entry name" value="ATP-grasp fold, B domain"/>
    <property type="match status" value="1"/>
</dbReference>
<dbReference type="PANTHER" id="PTHR48095:SF2">
    <property type="entry name" value="BIOTIN CARBOXYLASE, CHLOROPLASTIC"/>
    <property type="match status" value="1"/>
</dbReference>
<evidence type="ECO:0000256" key="1">
    <source>
        <dbReference type="ARBA" id="ARBA00003761"/>
    </source>
</evidence>
<accession>A0A514LHU9</accession>
<keyword evidence="20" id="KW-1185">Reference proteome</keyword>
<keyword evidence="7" id="KW-0479">Metal-binding</keyword>
<dbReference type="InterPro" id="IPR005481">
    <property type="entry name" value="BC-like_N"/>
</dbReference>
<dbReference type="FunFam" id="3.30.1490.20:FF:000018">
    <property type="entry name" value="Biotin carboxylase"/>
    <property type="match status" value="1"/>
</dbReference>
<keyword evidence="5 16" id="KW-0444">Lipid biosynthesis</keyword>
<evidence type="ECO:0000256" key="7">
    <source>
        <dbReference type="ARBA" id="ARBA00022723"/>
    </source>
</evidence>
<dbReference type="Pfam" id="PF02785">
    <property type="entry name" value="Biotin_carb_C"/>
    <property type="match status" value="1"/>
</dbReference>
<evidence type="ECO:0000256" key="6">
    <source>
        <dbReference type="ARBA" id="ARBA00022598"/>
    </source>
</evidence>
<evidence type="ECO:0000313" key="19">
    <source>
        <dbReference type="EMBL" id="QDI91115.1"/>
    </source>
</evidence>
<dbReference type="EMBL" id="CP035485">
    <property type="protein sequence ID" value="QDI91115.1"/>
    <property type="molecule type" value="Genomic_DNA"/>
</dbReference>
<dbReference type="PANTHER" id="PTHR48095">
    <property type="entry name" value="PYRUVATE CARBOXYLASE SUBUNIT A"/>
    <property type="match status" value="1"/>
</dbReference>
<comment type="subunit">
    <text evidence="3 16">Acetyl-CoA carboxylase is a heterohexamer of biotin carboxyl carrier protein, biotin carboxylase and the two subunits of carboxyl transferase in a 2:2 complex.</text>
</comment>
<keyword evidence="6 16" id="KW-0436">Ligase</keyword>
<dbReference type="EC" id="6.3.4.14" evidence="4 16"/>
<evidence type="ECO:0000259" key="17">
    <source>
        <dbReference type="PROSITE" id="PS50975"/>
    </source>
</evidence>
<dbReference type="InterPro" id="IPR011764">
    <property type="entry name" value="Biotin_carboxylation_dom"/>
</dbReference>
<dbReference type="GO" id="GO:2001295">
    <property type="term" value="P:malonyl-CoA biosynthetic process"/>
    <property type="evidence" value="ECO:0007669"/>
    <property type="project" value="UniProtKB-UniPathway"/>
</dbReference>
<dbReference type="UniPathway" id="UPA00655">
    <property type="reaction ID" value="UER00711"/>
</dbReference>
<gene>
    <name evidence="19" type="primary">accC</name>
    <name evidence="19" type="ORF">EPH95_07905</name>
</gene>
<keyword evidence="12 16" id="KW-0275">Fatty acid biosynthesis</keyword>
<dbReference type="NCBIfam" id="NF006367">
    <property type="entry name" value="PRK08591.1"/>
    <property type="match status" value="1"/>
</dbReference>
<feature type="domain" description="Biotin carboxylation" evidence="18">
    <location>
        <begin position="1"/>
        <end position="446"/>
    </location>
</feature>
<dbReference type="SUPFAM" id="SSF51246">
    <property type="entry name" value="Rudiment single hybrid motif"/>
    <property type="match status" value="1"/>
</dbReference>
<dbReference type="SUPFAM" id="SSF56059">
    <property type="entry name" value="Glutathione synthetase ATP-binding domain-like"/>
    <property type="match status" value="1"/>
</dbReference>
<dbReference type="GO" id="GO:0005524">
    <property type="term" value="F:ATP binding"/>
    <property type="evidence" value="ECO:0007669"/>
    <property type="project" value="UniProtKB-UniRule"/>
</dbReference>
<dbReference type="GO" id="GO:0006633">
    <property type="term" value="P:fatty acid biosynthetic process"/>
    <property type="evidence" value="ECO:0007669"/>
    <property type="project" value="UniProtKB-KW"/>
</dbReference>
<dbReference type="PROSITE" id="PS00867">
    <property type="entry name" value="CPSASE_2"/>
    <property type="match status" value="1"/>
</dbReference>
<keyword evidence="9 16" id="KW-0276">Fatty acid metabolism</keyword>
<dbReference type="InterPro" id="IPR011761">
    <property type="entry name" value="ATP-grasp"/>
</dbReference>
<dbReference type="GO" id="GO:0046872">
    <property type="term" value="F:metal ion binding"/>
    <property type="evidence" value="ECO:0007669"/>
    <property type="project" value="UniProtKB-KW"/>
</dbReference>
<dbReference type="NCBIfam" id="TIGR00514">
    <property type="entry name" value="accC"/>
    <property type="match status" value="1"/>
</dbReference>
<evidence type="ECO:0000256" key="3">
    <source>
        <dbReference type="ARBA" id="ARBA00011750"/>
    </source>
</evidence>
<dbReference type="AlphaFoldDB" id="A0A514LHU9"/>
<dbReference type="GO" id="GO:0004075">
    <property type="term" value="F:biotin carboxylase activity"/>
    <property type="evidence" value="ECO:0007669"/>
    <property type="project" value="UniProtKB-EC"/>
</dbReference>
<dbReference type="Proteomes" id="UP000319756">
    <property type="component" value="Chromosome"/>
</dbReference>
<evidence type="ECO:0000256" key="12">
    <source>
        <dbReference type="ARBA" id="ARBA00023160"/>
    </source>
</evidence>
<dbReference type="SMART" id="SM00878">
    <property type="entry name" value="Biotin_carb_C"/>
    <property type="match status" value="1"/>
</dbReference>
<evidence type="ECO:0000256" key="9">
    <source>
        <dbReference type="ARBA" id="ARBA00022832"/>
    </source>
</evidence>
<evidence type="ECO:0000256" key="16">
    <source>
        <dbReference type="RuleBase" id="RU365063"/>
    </source>
</evidence>
<evidence type="ECO:0000256" key="14">
    <source>
        <dbReference type="ARBA" id="ARBA00048600"/>
    </source>
</evidence>
<keyword evidence="11" id="KW-0460">Magnesium</keyword>
<keyword evidence="8 15" id="KW-0547">Nucleotide-binding</keyword>
<name>A0A514LHU9_9BACI</name>
<dbReference type="InterPro" id="IPR011054">
    <property type="entry name" value="Rudment_hybrid_motif"/>
</dbReference>
<evidence type="ECO:0000313" key="20">
    <source>
        <dbReference type="Proteomes" id="UP000319756"/>
    </source>
</evidence>
<evidence type="ECO:0000256" key="2">
    <source>
        <dbReference type="ARBA" id="ARBA00004956"/>
    </source>
</evidence>
<keyword evidence="10 15" id="KW-0067">ATP-binding</keyword>
<evidence type="ECO:0000256" key="8">
    <source>
        <dbReference type="ARBA" id="ARBA00022741"/>
    </source>
</evidence>
<evidence type="ECO:0000256" key="11">
    <source>
        <dbReference type="ARBA" id="ARBA00022842"/>
    </source>
</evidence>
<keyword evidence="16" id="KW-0443">Lipid metabolism</keyword>
<proteinExistence type="predicted"/>
<evidence type="ECO:0000256" key="5">
    <source>
        <dbReference type="ARBA" id="ARBA00022516"/>
    </source>
</evidence>
<dbReference type="Pfam" id="PF00289">
    <property type="entry name" value="Biotin_carb_N"/>
    <property type="match status" value="1"/>
</dbReference>
<dbReference type="Pfam" id="PF02786">
    <property type="entry name" value="CPSase_L_D2"/>
    <property type="match status" value="1"/>
</dbReference>
<evidence type="ECO:0000256" key="15">
    <source>
        <dbReference type="PROSITE-ProRule" id="PRU00409"/>
    </source>
</evidence>
<dbReference type="InterPro" id="IPR004549">
    <property type="entry name" value="Acetyl_CoA_COase_biotin_COase"/>
</dbReference>
<dbReference type="OrthoDB" id="9807469at2"/>
<evidence type="ECO:0000256" key="4">
    <source>
        <dbReference type="ARBA" id="ARBA00013263"/>
    </source>
</evidence>
<dbReference type="InterPro" id="IPR005479">
    <property type="entry name" value="CPAse_ATP-bd"/>
</dbReference>
<organism evidence="19 20">
    <name type="scientific">Salicibibacter halophilus</name>
    <dbReference type="NCBI Taxonomy" id="2502791"/>
    <lineage>
        <taxon>Bacteria</taxon>
        <taxon>Bacillati</taxon>
        <taxon>Bacillota</taxon>
        <taxon>Bacilli</taxon>
        <taxon>Bacillales</taxon>
        <taxon>Bacillaceae</taxon>
        <taxon>Salicibibacter</taxon>
    </lineage>
</organism>
<evidence type="ECO:0000256" key="13">
    <source>
        <dbReference type="ARBA" id="ARBA00023267"/>
    </source>
</evidence>
<reference evidence="20" key="1">
    <citation type="submission" date="2019-01" db="EMBL/GenBank/DDBJ databases">
        <title>Genomic analysis of Salicibibacter sp. NKC3-5.</title>
        <authorList>
            <person name="Oh Y.J."/>
        </authorList>
    </citation>
    <scope>NUCLEOTIDE SEQUENCE [LARGE SCALE GENOMIC DNA]</scope>
    <source>
        <strain evidence="20">NKC3-5</strain>
    </source>
</reference>
<feature type="domain" description="ATP-grasp" evidence="17">
    <location>
        <begin position="120"/>
        <end position="317"/>
    </location>
</feature>
<protein>
    <recommendedName>
        <fullName evidence="4 16">Biotin carboxylase</fullName>
        <ecNumber evidence="4 16">6.3.4.14</ecNumber>
    </recommendedName>
    <alternativeName>
        <fullName evidence="16">Acetyl-coenzyme A carboxylase biotin carboxylase subunit A</fullName>
    </alternativeName>
</protein>
<dbReference type="InterPro" id="IPR016185">
    <property type="entry name" value="PreATP-grasp_dom_sf"/>
</dbReference>
<dbReference type="InterPro" id="IPR005482">
    <property type="entry name" value="Biotin_COase_C"/>
</dbReference>
<evidence type="ECO:0000256" key="10">
    <source>
        <dbReference type="ARBA" id="ARBA00022840"/>
    </source>
</evidence>
<evidence type="ECO:0000259" key="18">
    <source>
        <dbReference type="PROSITE" id="PS50979"/>
    </source>
</evidence>